<keyword evidence="4 6" id="KW-0067">ATP-binding</keyword>
<comment type="similarity">
    <text evidence="1">Belongs to the ABC transporter superfamily.</text>
</comment>
<dbReference type="RefSeq" id="WP_115480382.1">
    <property type="nucleotide sequence ID" value="NZ_QRCT01000009.1"/>
</dbReference>
<feature type="domain" description="ABC transporter" evidence="5">
    <location>
        <begin position="3"/>
        <end position="231"/>
    </location>
</feature>
<dbReference type="SUPFAM" id="SSF52540">
    <property type="entry name" value="P-loop containing nucleoside triphosphate hydrolases"/>
    <property type="match status" value="1"/>
</dbReference>
<evidence type="ECO:0000313" key="7">
    <source>
        <dbReference type="Proteomes" id="UP000255036"/>
    </source>
</evidence>
<dbReference type="Pfam" id="PF00005">
    <property type="entry name" value="ABC_tran"/>
    <property type="match status" value="1"/>
</dbReference>
<dbReference type="InterPro" id="IPR027417">
    <property type="entry name" value="P-loop_NTPase"/>
</dbReference>
<evidence type="ECO:0000259" key="5">
    <source>
        <dbReference type="PROSITE" id="PS50893"/>
    </source>
</evidence>
<comment type="caution">
    <text evidence="6">The sequence shown here is derived from an EMBL/GenBank/DDBJ whole genome shotgun (WGS) entry which is preliminary data.</text>
</comment>
<dbReference type="InterPro" id="IPR017871">
    <property type="entry name" value="ABC_transporter-like_CS"/>
</dbReference>
<name>A0A371AZ70_9FIRM</name>
<dbReference type="AlphaFoldDB" id="A0A371AZ70"/>
<protein>
    <submittedName>
        <fullName evidence="6">ABC transporter ATP-binding protein</fullName>
    </submittedName>
</protein>
<evidence type="ECO:0000256" key="3">
    <source>
        <dbReference type="ARBA" id="ARBA00022741"/>
    </source>
</evidence>
<gene>
    <name evidence="6" type="ORF">DWV06_01315</name>
</gene>
<keyword evidence="3" id="KW-0547">Nucleotide-binding</keyword>
<evidence type="ECO:0000313" key="6">
    <source>
        <dbReference type="EMBL" id="RDU24898.1"/>
    </source>
</evidence>
<dbReference type="GO" id="GO:0005524">
    <property type="term" value="F:ATP binding"/>
    <property type="evidence" value="ECO:0007669"/>
    <property type="project" value="UniProtKB-KW"/>
</dbReference>
<dbReference type="EMBL" id="QRCT01000009">
    <property type="protein sequence ID" value="RDU24898.1"/>
    <property type="molecule type" value="Genomic_DNA"/>
</dbReference>
<accession>A0A371AZ70</accession>
<dbReference type="GO" id="GO:0016887">
    <property type="term" value="F:ATP hydrolysis activity"/>
    <property type="evidence" value="ECO:0007669"/>
    <property type="project" value="InterPro"/>
</dbReference>
<dbReference type="PANTHER" id="PTHR43335:SF2">
    <property type="entry name" value="ABC TRANSPORTER, ATP-BINDING PROTEIN"/>
    <property type="match status" value="1"/>
</dbReference>
<dbReference type="SMART" id="SM00382">
    <property type="entry name" value="AAA"/>
    <property type="match status" value="1"/>
</dbReference>
<dbReference type="PROSITE" id="PS00211">
    <property type="entry name" value="ABC_TRANSPORTER_1"/>
    <property type="match status" value="1"/>
</dbReference>
<dbReference type="PROSITE" id="PS50893">
    <property type="entry name" value="ABC_TRANSPORTER_2"/>
    <property type="match status" value="1"/>
</dbReference>
<evidence type="ECO:0000256" key="2">
    <source>
        <dbReference type="ARBA" id="ARBA00022448"/>
    </source>
</evidence>
<evidence type="ECO:0000256" key="4">
    <source>
        <dbReference type="ARBA" id="ARBA00022840"/>
    </source>
</evidence>
<keyword evidence="7" id="KW-1185">Reference proteome</keyword>
<sequence>MELRINNISKRYGKQYALKDFTVSLNDGIYGLLGPNGAGKTTLINTILGIIKQDEGSIELDGKDVRKLGSHYYNLVGYLPQYPQFYKNFTCREFMEYMCTLKDVPKSQISNRINELLDLVNLSDSTAKRVGAFSGGMRQRLGIAQALVNDPKILILDEPTAGLDPKERIRFRNIISKLLKERIVILSTHIVSDVEYIAKEVIMIDRGSLVKKGTLKELTEQIADKVWEIHTDDTTANLLMELYSIGNVLATEQGYCLKIVSEKCPASGAVHVVANLDDVFLHYFGKEET</sequence>
<keyword evidence="2" id="KW-0813">Transport</keyword>
<dbReference type="InterPro" id="IPR003593">
    <property type="entry name" value="AAA+_ATPase"/>
</dbReference>
<organism evidence="6 7">
    <name type="scientific">Anaerosacchariphilus polymeriproducens</name>
    <dbReference type="NCBI Taxonomy" id="1812858"/>
    <lineage>
        <taxon>Bacteria</taxon>
        <taxon>Bacillati</taxon>
        <taxon>Bacillota</taxon>
        <taxon>Clostridia</taxon>
        <taxon>Lachnospirales</taxon>
        <taxon>Lachnospiraceae</taxon>
        <taxon>Anaerosacchariphilus</taxon>
    </lineage>
</organism>
<evidence type="ECO:0000256" key="1">
    <source>
        <dbReference type="ARBA" id="ARBA00005417"/>
    </source>
</evidence>
<dbReference type="Proteomes" id="UP000255036">
    <property type="component" value="Unassembled WGS sequence"/>
</dbReference>
<proteinExistence type="inferred from homology"/>
<dbReference type="OrthoDB" id="9775135at2"/>
<dbReference type="Gene3D" id="3.40.50.300">
    <property type="entry name" value="P-loop containing nucleotide triphosphate hydrolases"/>
    <property type="match status" value="1"/>
</dbReference>
<dbReference type="CDD" id="cd03264">
    <property type="entry name" value="ABC_drug_resistance_like"/>
    <property type="match status" value="1"/>
</dbReference>
<dbReference type="PANTHER" id="PTHR43335">
    <property type="entry name" value="ABC TRANSPORTER, ATP-BINDING PROTEIN"/>
    <property type="match status" value="1"/>
</dbReference>
<dbReference type="InterPro" id="IPR003439">
    <property type="entry name" value="ABC_transporter-like_ATP-bd"/>
</dbReference>
<reference evidence="6 7" key="1">
    <citation type="submission" date="2018-07" db="EMBL/GenBank/DDBJ databases">
        <title>Anaerosacharophilus polymeroproducens gen. nov. sp. nov., an anaerobic bacterium isolated from salt field.</title>
        <authorList>
            <person name="Kim W."/>
            <person name="Yang S.-H."/>
            <person name="Oh J."/>
            <person name="Lee J.-H."/>
            <person name="Kwon K.K."/>
        </authorList>
    </citation>
    <scope>NUCLEOTIDE SEQUENCE [LARGE SCALE GENOMIC DNA]</scope>
    <source>
        <strain evidence="6 7">MCWD5</strain>
    </source>
</reference>